<comment type="caution">
    <text evidence="2">The sequence shown here is derived from an EMBL/GenBank/DDBJ whole genome shotgun (WGS) entry which is preliminary data.</text>
</comment>
<proteinExistence type="predicted"/>
<dbReference type="EMBL" id="QUMX01000022">
    <property type="protein sequence ID" value="REG44567.1"/>
    <property type="molecule type" value="Genomic_DNA"/>
</dbReference>
<feature type="region of interest" description="Disordered" evidence="1">
    <location>
        <begin position="25"/>
        <end position="47"/>
    </location>
</feature>
<accession>A0AAQ0HGT2</accession>
<organism evidence="2 3">
    <name type="scientific">Paracoccus versutus</name>
    <name type="common">Thiobacillus versutus</name>
    <dbReference type="NCBI Taxonomy" id="34007"/>
    <lineage>
        <taxon>Bacteria</taxon>
        <taxon>Pseudomonadati</taxon>
        <taxon>Pseudomonadota</taxon>
        <taxon>Alphaproteobacteria</taxon>
        <taxon>Rhodobacterales</taxon>
        <taxon>Paracoccaceae</taxon>
        <taxon>Paracoccus</taxon>
    </lineage>
</organism>
<gene>
    <name evidence="2" type="ORF">ATH84_102236</name>
</gene>
<reference evidence="2 3" key="1">
    <citation type="submission" date="2018-08" db="EMBL/GenBank/DDBJ databases">
        <title>Genomic Encyclopedia of Archaeal and Bacterial Type Strains, Phase II (KMG-II): from individual species to whole genera.</title>
        <authorList>
            <person name="Goeker M."/>
        </authorList>
    </citation>
    <scope>NUCLEOTIDE SEQUENCE [LARGE SCALE GENOMIC DNA]</scope>
    <source>
        <strain evidence="2 3">DSM 582</strain>
    </source>
</reference>
<dbReference type="AlphaFoldDB" id="A0AAQ0HGT2"/>
<sequence>MERDTANTRTGWRELGGDEAALVAGGRSEGGCIKPVKLPGIPQTQAK</sequence>
<protein>
    <submittedName>
        <fullName evidence="2">Uncharacterized protein</fullName>
    </submittedName>
</protein>
<dbReference type="Proteomes" id="UP000256794">
    <property type="component" value="Unassembled WGS sequence"/>
</dbReference>
<evidence type="ECO:0000313" key="2">
    <source>
        <dbReference type="EMBL" id="REG44567.1"/>
    </source>
</evidence>
<evidence type="ECO:0000313" key="3">
    <source>
        <dbReference type="Proteomes" id="UP000256794"/>
    </source>
</evidence>
<evidence type="ECO:0000256" key="1">
    <source>
        <dbReference type="SAM" id="MobiDB-lite"/>
    </source>
</evidence>
<keyword evidence="3" id="KW-1185">Reference proteome</keyword>
<name>A0AAQ0HGT2_PARVE</name>
<dbReference type="RefSeq" id="WP_157034051.1">
    <property type="nucleotide sequence ID" value="NZ_CP035286.1"/>
</dbReference>